<name>A0A918J270_9FLAO</name>
<sequence length="224" mass="25962">MSIQKNNFYNNRRIGNKPTNHIVGLDSFRRRLEKDFYAEVYISDYGLNEEEASLCIEIKCNLSLSESLYFLENPDSLSTTTQNLNSRKTLLFTKAYSDLRRKNNISLDIKELNIVLTDTTIFISKVYEQSIYQQLENIATELALHHIYYTKGLSENPYEIFIPVFEANDLTPGIGAINHPLRDSNIPSDDYALYWGVYYDHTEEAAIYDLQSQKLIKGDIQIFT</sequence>
<reference evidence="1" key="1">
    <citation type="journal article" date="2014" name="Int. J. Syst. Evol. Microbiol.">
        <title>Complete genome sequence of Corynebacterium casei LMG S-19264T (=DSM 44701T), isolated from a smear-ripened cheese.</title>
        <authorList>
            <consortium name="US DOE Joint Genome Institute (JGI-PGF)"/>
            <person name="Walter F."/>
            <person name="Albersmeier A."/>
            <person name="Kalinowski J."/>
            <person name="Ruckert C."/>
        </authorList>
    </citation>
    <scope>NUCLEOTIDE SEQUENCE</scope>
    <source>
        <strain evidence="1">KCTC 12113</strain>
    </source>
</reference>
<gene>
    <name evidence="1" type="ORF">GCM10007383_29930</name>
</gene>
<dbReference type="RefSeq" id="WP_026815350.1">
    <property type="nucleotide sequence ID" value="NZ_BMWP01000023.1"/>
</dbReference>
<protein>
    <submittedName>
        <fullName evidence="1">Uncharacterized protein</fullName>
    </submittedName>
</protein>
<accession>A0A918J270</accession>
<dbReference type="AlphaFoldDB" id="A0A918J270"/>
<organism evidence="1 2">
    <name type="scientific">Arenibacter certesii</name>
    <dbReference type="NCBI Taxonomy" id="228955"/>
    <lineage>
        <taxon>Bacteria</taxon>
        <taxon>Pseudomonadati</taxon>
        <taxon>Bacteroidota</taxon>
        <taxon>Flavobacteriia</taxon>
        <taxon>Flavobacteriales</taxon>
        <taxon>Flavobacteriaceae</taxon>
        <taxon>Arenibacter</taxon>
    </lineage>
</organism>
<comment type="caution">
    <text evidence="1">The sequence shown here is derived from an EMBL/GenBank/DDBJ whole genome shotgun (WGS) entry which is preliminary data.</text>
</comment>
<keyword evidence="2" id="KW-1185">Reference proteome</keyword>
<dbReference type="Proteomes" id="UP000634668">
    <property type="component" value="Unassembled WGS sequence"/>
</dbReference>
<evidence type="ECO:0000313" key="1">
    <source>
        <dbReference type="EMBL" id="GGW43341.1"/>
    </source>
</evidence>
<proteinExistence type="predicted"/>
<dbReference type="EMBL" id="BMWP01000023">
    <property type="protein sequence ID" value="GGW43341.1"/>
    <property type="molecule type" value="Genomic_DNA"/>
</dbReference>
<reference evidence="1" key="2">
    <citation type="submission" date="2020-09" db="EMBL/GenBank/DDBJ databases">
        <authorList>
            <person name="Sun Q."/>
            <person name="Kim S."/>
        </authorList>
    </citation>
    <scope>NUCLEOTIDE SEQUENCE</scope>
    <source>
        <strain evidence="1">KCTC 12113</strain>
    </source>
</reference>
<evidence type="ECO:0000313" key="2">
    <source>
        <dbReference type="Proteomes" id="UP000634668"/>
    </source>
</evidence>